<evidence type="ECO:0000313" key="1">
    <source>
        <dbReference type="EMBL" id="KAL1395692.1"/>
    </source>
</evidence>
<organism evidence="1 2">
    <name type="scientific">Culex pipiens pipiens</name>
    <name type="common">Northern house mosquito</name>
    <dbReference type="NCBI Taxonomy" id="38569"/>
    <lineage>
        <taxon>Eukaryota</taxon>
        <taxon>Metazoa</taxon>
        <taxon>Ecdysozoa</taxon>
        <taxon>Arthropoda</taxon>
        <taxon>Hexapoda</taxon>
        <taxon>Insecta</taxon>
        <taxon>Pterygota</taxon>
        <taxon>Neoptera</taxon>
        <taxon>Endopterygota</taxon>
        <taxon>Diptera</taxon>
        <taxon>Nematocera</taxon>
        <taxon>Culicoidea</taxon>
        <taxon>Culicidae</taxon>
        <taxon>Culicinae</taxon>
        <taxon>Culicini</taxon>
        <taxon>Culex</taxon>
        <taxon>Culex</taxon>
    </lineage>
</organism>
<gene>
    <name evidence="1" type="ORF">pipiens_011064</name>
</gene>
<dbReference type="EMBL" id="JBEHCU010007038">
    <property type="protein sequence ID" value="KAL1395692.1"/>
    <property type="molecule type" value="Genomic_DNA"/>
</dbReference>
<name>A0ABD1D9C0_CULPP</name>
<comment type="caution">
    <text evidence="1">The sequence shown here is derived from an EMBL/GenBank/DDBJ whole genome shotgun (WGS) entry which is preliminary data.</text>
</comment>
<dbReference type="Proteomes" id="UP001562425">
    <property type="component" value="Unassembled WGS sequence"/>
</dbReference>
<sequence length="111" mass="12741">MYPNIIFNESVKLTIFVFAFLAREVRSRNPVARLPSRVVERSQRKATRRCWRERRKYCASERSITINHQQACRSGVGGEALQYVIARCSLSSNPVRTEGNQSLSKFGRSGF</sequence>
<keyword evidence="2" id="KW-1185">Reference proteome</keyword>
<protein>
    <recommendedName>
        <fullName evidence="3">Secreted protein</fullName>
    </recommendedName>
</protein>
<reference evidence="1 2" key="1">
    <citation type="submission" date="2024-05" db="EMBL/GenBank/DDBJ databases">
        <title>Culex pipiens pipiens assembly and annotation.</title>
        <authorList>
            <person name="Alout H."/>
            <person name="Durand T."/>
        </authorList>
    </citation>
    <scope>NUCLEOTIDE SEQUENCE [LARGE SCALE GENOMIC DNA]</scope>
    <source>
        <strain evidence="1">HA-2024</strain>
        <tissue evidence="1">Whole body</tissue>
    </source>
</reference>
<accession>A0ABD1D9C0</accession>
<proteinExistence type="predicted"/>
<evidence type="ECO:0000313" key="2">
    <source>
        <dbReference type="Proteomes" id="UP001562425"/>
    </source>
</evidence>
<dbReference type="AlphaFoldDB" id="A0ABD1D9C0"/>
<evidence type="ECO:0008006" key="3">
    <source>
        <dbReference type="Google" id="ProtNLM"/>
    </source>
</evidence>